<evidence type="ECO:0000256" key="4">
    <source>
        <dbReference type="ARBA" id="ARBA00032089"/>
    </source>
</evidence>
<dbReference type="EMBL" id="BART01000620">
    <property type="protein sequence ID" value="GAG73869.1"/>
    <property type="molecule type" value="Genomic_DNA"/>
</dbReference>
<proteinExistence type="inferred from homology"/>
<dbReference type="Gene3D" id="2.40.10.350">
    <property type="entry name" value="Rod shape-determining protein MreC, domain 2"/>
    <property type="match status" value="1"/>
</dbReference>
<dbReference type="InterPro" id="IPR042177">
    <property type="entry name" value="Cell/Rod_1"/>
</dbReference>
<accession>X0ZWH7</accession>
<feature type="transmembrane region" description="Helical" evidence="6">
    <location>
        <begin position="12"/>
        <end position="31"/>
    </location>
</feature>
<name>X0ZWH7_9ZZZZ</name>
<protein>
    <recommendedName>
        <fullName evidence="2">Cell shape-determining protein MreC</fullName>
    </recommendedName>
    <alternativeName>
        <fullName evidence="4">Cell shape protein MreC</fullName>
    </alternativeName>
</protein>
<evidence type="ECO:0000256" key="2">
    <source>
        <dbReference type="ARBA" id="ARBA00013855"/>
    </source>
</evidence>
<evidence type="ECO:0000256" key="5">
    <source>
        <dbReference type="SAM" id="Coils"/>
    </source>
</evidence>
<dbReference type="Pfam" id="PF04085">
    <property type="entry name" value="MreC"/>
    <property type="match status" value="1"/>
</dbReference>
<dbReference type="GO" id="GO:0005886">
    <property type="term" value="C:plasma membrane"/>
    <property type="evidence" value="ECO:0007669"/>
    <property type="project" value="TreeGrafter"/>
</dbReference>
<evidence type="ECO:0000313" key="8">
    <source>
        <dbReference type="EMBL" id="GAG73869.1"/>
    </source>
</evidence>
<dbReference type="PANTHER" id="PTHR34138">
    <property type="entry name" value="CELL SHAPE-DETERMINING PROTEIN MREC"/>
    <property type="match status" value="1"/>
</dbReference>
<dbReference type="InterPro" id="IPR042175">
    <property type="entry name" value="Cell/Rod_MreC_2"/>
</dbReference>
<keyword evidence="6" id="KW-0472">Membrane</keyword>
<keyword evidence="6" id="KW-0812">Transmembrane</keyword>
<dbReference type="InterPro" id="IPR055342">
    <property type="entry name" value="MreC_beta-barrel_core"/>
</dbReference>
<feature type="domain" description="Rod shape-determining protein MreC beta-barrel core" evidence="7">
    <location>
        <begin position="123"/>
        <end position="268"/>
    </location>
</feature>
<feature type="coiled-coil region" evidence="5">
    <location>
        <begin position="87"/>
        <end position="114"/>
    </location>
</feature>
<comment type="caution">
    <text evidence="8">The sequence shown here is derived from an EMBL/GenBank/DDBJ whole genome shotgun (WGS) entry which is preliminary data.</text>
</comment>
<keyword evidence="5" id="KW-0175">Coiled coil</keyword>
<sequence>MALSLPRRKNKIILGILIVLCIILASFNLKYQNILPIGKSIILEVVSPLQKAVTFLINPFIKSIKTINKFSDILEENRILTKKVNALLKENIYLKELERENRELRELLGSSYYEQFEIKLAKVIGKAKTDWKHSFFIDKGTNHNIKINMSVISQSGLIGRVITTSRNFSEVKLITDPNSSIAAMVQNSRKTGIVQGIGTNTLKFDLVPKEAEVDIGDIIITSGLGGIFPKGIQIGRVSDIKNLDYELYKTIKILPACNFDNIEEVLIITNFSSLD</sequence>
<organism evidence="8">
    <name type="scientific">marine sediment metagenome</name>
    <dbReference type="NCBI Taxonomy" id="412755"/>
    <lineage>
        <taxon>unclassified sequences</taxon>
        <taxon>metagenomes</taxon>
        <taxon>ecological metagenomes</taxon>
    </lineage>
</organism>
<keyword evidence="3" id="KW-0133">Cell shape</keyword>
<evidence type="ECO:0000256" key="3">
    <source>
        <dbReference type="ARBA" id="ARBA00022960"/>
    </source>
</evidence>
<evidence type="ECO:0000256" key="1">
    <source>
        <dbReference type="ARBA" id="ARBA00009369"/>
    </source>
</evidence>
<dbReference type="AlphaFoldDB" id="X0ZWH7"/>
<dbReference type="GO" id="GO:0008360">
    <property type="term" value="P:regulation of cell shape"/>
    <property type="evidence" value="ECO:0007669"/>
    <property type="project" value="UniProtKB-KW"/>
</dbReference>
<keyword evidence="6" id="KW-1133">Transmembrane helix</keyword>
<dbReference type="PIRSF" id="PIRSF038471">
    <property type="entry name" value="MreC"/>
    <property type="match status" value="1"/>
</dbReference>
<dbReference type="NCBIfam" id="TIGR00219">
    <property type="entry name" value="mreC"/>
    <property type="match status" value="1"/>
</dbReference>
<evidence type="ECO:0000256" key="6">
    <source>
        <dbReference type="SAM" id="Phobius"/>
    </source>
</evidence>
<gene>
    <name evidence="8" type="ORF">S01H4_02729</name>
</gene>
<reference evidence="8" key="1">
    <citation type="journal article" date="2014" name="Front. Microbiol.">
        <title>High frequency of phylogenetically diverse reductive dehalogenase-homologous genes in deep subseafloor sedimentary metagenomes.</title>
        <authorList>
            <person name="Kawai M."/>
            <person name="Futagami T."/>
            <person name="Toyoda A."/>
            <person name="Takaki Y."/>
            <person name="Nishi S."/>
            <person name="Hori S."/>
            <person name="Arai W."/>
            <person name="Tsubouchi T."/>
            <person name="Morono Y."/>
            <person name="Uchiyama I."/>
            <person name="Ito T."/>
            <person name="Fujiyama A."/>
            <person name="Inagaki F."/>
            <person name="Takami H."/>
        </authorList>
    </citation>
    <scope>NUCLEOTIDE SEQUENCE</scope>
    <source>
        <strain evidence="8">Expedition CK06-06</strain>
    </source>
</reference>
<comment type="similarity">
    <text evidence="1">Belongs to the MreC family.</text>
</comment>
<evidence type="ECO:0000259" key="7">
    <source>
        <dbReference type="Pfam" id="PF04085"/>
    </source>
</evidence>
<dbReference type="PANTHER" id="PTHR34138:SF1">
    <property type="entry name" value="CELL SHAPE-DETERMINING PROTEIN MREC"/>
    <property type="match status" value="1"/>
</dbReference>
<dbReference type="InterPro" id="IPR007221">
    <property type="entry name" value="MreC"/>
</dbReference>
<dbReference type="Gene3D" id="2.40.10.340">
    <property type="entry name" value="Rod shape-determining protein MreC, domain 1"/>
    <property type="match status" value="1"/>
</dbReference>